<proteinExistence type="predicted"/>
<keyword evidence="2" id="KW-1185">Reference proteome</keyword>
<comment type="caution">
    <text evidence="1">The sequence shown here is derived from an EMBL/GenBank/DDBJ whole genome shotgun (WGS) entry which is preliminary data.</text>
</comment>
<dbReference type="Proteomes" id="UP000257109">
    <property type="component" value="Unassembled WGS sequence"/>
</dbReference>
<sequence>MNDRTSTNSHFSLAIDLWSSCGGEIQNWSPICHCGEMIVLRTACTLSTNDEDVDEVVDERHVMIVGQRTKINNLET</sequence>
<reference evidence="1" key="1">
    <citation type="submission" date="2018-05" db="EMBL/GenBank/DDBJ databases">
        <title>Draft genome of Mucuna pruriens seed.</title>
        <authorList>
            <person name="Nnadi N.E."/>
            <person name="Vos R."/>
            <person name="Hasami M.H."/>
            <person name="Devisetty U.K."/>
            <person name="Aguiy J.C."/>
        </authorList>
    </citation>
    <scope>NUCLEOTIDE SEQUENCE [LARGE SCALE GENOMIC DNA]</scope>
    <source>
        <strain evidence="1">JCA_2017</strain>
    </source>
</reference>
<protein>
    <submittedName>
        <fullName evidence="1">Uncharacterized protein</fullName>
    </submittedName>
</protein>
<dbReference type="AlphaFoldDB" id="A0A371GKI8"/>
<gene>
    <name evidence="1" type="ORF">CR513_27021</name>
</gene>
<accession>A0A371GKI8</accession>
<feature type="non-terminal residue" evidence="1">
    <location>
        <position position="76"/>
    </location>
</feature>
<name>A0A371GKI8_MUCPR</name>
<organism evidence="1 2">
    <name type="scientific">Mucuna pruriens</name>
    <name type="common">Velvet bean</name>
    <name type="synonym">Dolichos pruriens</name>
    <dbReference type="NCBI Taxonomy" id="157652"/>
    <lineage>
        <taxon>Eukaryota</taxon>
        <taxon>Viridiplantae</taxon>
        <taxon>Streptophyta</taxon>
        <taxon>Embryophyta</taxon>
        <taxon>Tracheophyta</taxon>
        <taxon>Spermatophyta</taxon>
        <taxon>Magnoliopsida</taxon>
        <taxon>eudicotyledons</taxon>
        <taxon>Gunneridae</taxon>
        <taxon>Pentapetalae</taxon>
        <taxon>rosids</taxon>
        <taxon>fabids</taxon>
        <taxon>Fabales</taxon>
        <taxon>Fabaceae</taxon>
        <taxon>Papilionoideae</taxon>
        <taxon>50 kb inversion clade</taxon>
        <taxon>NPAAA clade</taxon>
        <taxon>indigoferoid/millettioid clade</taxon>
        <taxon>Phaseoleae</taxon>
        <taxon>Mucuna</taxon>
    </lineage>
</organism>
<evidence type="ECO:0000313" key="2">
    <source>
        <dbReference type="Proteomes" id="UP000257109"/>
    </source>
</evidence>
<evidence type="ECO:0000313" key="1">
    <source>
        <dbReference type="EMBL" id="RDX91054.1"/>
    </source>
</evidence>
<dbReference type="EMBL" id="QJKJ01005212">
    <property type="protein sequence ID" value="RDX91054.1"/>
    <property type="molecule type" value="Genomic_DNA"/>
</dbReference>